<accession>A0A8S9LKL0</accession>
<dbReference type="EMBL" id="QGKW02000276">
    <property type="protein sequence ID" value="KAF2606992.1"/>
    <property type="molecule type" value="Genomic_DNA"/>
</dbReference>
<comment type="caution">
    <text evidence="1">The sequence shown here is derived from an EMBL/GenBank/DDBJ whole genome shotgun (WGS) entry which is preliminary data.</text>
</comment>
<proteinExistence type="predicted"/>
<dbReference type="Proteomes" id="UP000712281">
    <property type="component" value="Unassembled WGS sequence"/>
</dbReference>
<sequence>MDFLPNAPASLLTNRSLTSAPGSGRRVSARTGAGGFFFPSSRLPLCSFVVSLSLCFVYGSGEAFLPSLDLCSRGFLEDVFRFGPGCSHVCGSFSGSNVQGYSLSGGCSDRLSVLRQCFWRIRMSQGFSYWAVSFCMRVAAAISRGVRGGVYRVAGYGQQQRQFPIFGLCKSLKSANYILIRSWVA</sequence>
<name>A0A8S9LKL0_BRACR</name>
<reference evidence="1" key="1">
    <citation type="submission" date="2019-12" db="EMBL/GenBank/DDBJ databases">
        <title>Genome sequencing and annotation of Brassica cretica.</title>
        <authorList>
            <person name="Studholme D.J."/>
            <person name="Sarris P.F."/>
        </authorList>
    </citation>
    <scope>NUCLEOTIDE SEQUENCE</scope>
    <source>
        <strain evidence="1">PFS-001/15</strain>
        <tissue evidence="1">Leaf</tissue>
    </source>
</reference>
<organism evidence="1 2">
    <name type="scientific">Brassica cretica</name>
    <name type="common">Mustard</name>
    <dbReference type="NCBI Taxonomy" id="69181"/>
    <lineage>
        <taxon>Eukaryota</taxon>
        <taxon>Viridiplantae</taxon>
        <taxon>Streptophyta</taxon>
        <taxon>Embryophyta</taxon>
        <taxon>Tracheophyta</taxon>
        <taxon>Spermatophyta</taxon>
        <taxon>Magnoliopsida</taxon>
        <taxon>eudicotyledons</taxon>
        <taxon>Gunneridae</taxon>
        <taxon>Pentapetalae</taxon>
        <taxon>rosids</taxon>
        <taxon>malvids</taxon>
        <taxon>Brassicales</taxon>
        <taxon>Brassicaceae</taxon>
        <taxon>Brassiceae</taxon>
        <taxon>Brassica</taxon>
    </lineage>
</organism>
<protein>
    <submittedName>
        <fullName evidence="1">Uncharacterized protein</fullName>
    </submittedName>
</protein>
<evidence type="ECO:0000313" key="2">
    <source>
        <dbReference type="Proteomes" id="UP000712281"/>
    </source>
</evidence>
<dbReference type="AlphaFoldDB" id="A0A8S9LKL0"/>
<evidence type="ECO:0000313" key="1">
    <source>
        <dbReference type="EMBL" id="KAF2606992.1"/>
    </source>
</evidence>
<gene>
    <name evidence="1" type="ORF">F2Q68_00046198</name>
</gene>